<reference evidence="1" key="1">
    <citation type="journal article" date="2019" name="bioRxiv">
        <title>The Genome of the Zebra Mussel, Dreissena polymorpha: A Resource for Invasive Species Research.</title>
        <authorList>
            <person name="McCartney M.A."/>
            <person name="Auch B."/>
            <person name="Kono T."/>
            <person name="Mallez S."/>
            <person name="Zhang Y."/>
            <person name="Obille A."/>
            <person name="Becker A."/>
            <person name="Abrahante J.E."/>
            <person name="Garbe J."/>
            <person name="Badalamenti J.P."/>
            <person name="Herman A."/>
            <person name="Mangelson H."/>
            <person name="Liachko I."/>
            <person name="Sullivan S."/>
            <person name="Sone E.D."/>
            <person name="Koren S."/>
            <person name="Silverstein K.A.T."/>
            <person name="Beckman K.B."/>
            <person name="Gohl D.M."/>
        </authorList>
    </citation>
    <scope>NUCLEOTIDE SEQUENCE</scope>
    <source>
        <strain evidence="1">Duluth1</strain>
        <tissue evidence="1">Whole animal</tissue>
    </source>
</reference>
<dbReference type="EMBL" id="JAIWYP010000007">
    <property type="protein sequence ID" value="KAH3791421.1"/>
    <property type="molecule type" value="Genomic_DNA"/>
</dbReference>
<gene>
    <name evidence="1" type="ORF">DPMN_144907</name>
</gene>
<dbReference type="AlphaFoldDB" id="A0A9D4IX01"/>
<keyword evidence="2" id="KW-1185">Reference proteome</keyword>
<dbReference type="Proteomes" id="UP000828390">
    <property type="component" value="Unassembled WGS sequence"/>
</dbReference>
<evidence type="ECO:0000313" key="1">
    <source>
        <dbReference type="EMBL" id="KAH3791421.1"/>
    </source>
</evidence>
<proteinExistence type="predicted"/>
<organism evidence="1 2">
    <name type="scientific">Dreissena polymorpha</name>
    <name type="common">Zebra mussel</name>
    <name type="synonym">Mytilus polymorpha</name>
    <dbReference type="NCBI Taxonomy" id="45954"/>
    <lineage>
        <taxon>Eukaryota</taxon>
        <taxon>Metazoa</taxon>
        <taxon>Spiralia</taxon>
        <taxon>Lophotrochozoa</taxon>
        <taxon>Mollusca</taxon>
        <taxon>Bivalvia</taxon>
        <taxon>Autobranchia</taxon>
        <taxon>Heteroconchia</taxon>
        <taxon>Euheterodonta</taxon>
        <taxon>Imparidentia</taxon>
        <taxon>Neoheterodontei</taxon>
        <taxon>Myida</taxon>
        <taxon>Dreissenoidea</taxon>
        <taxon>Dreissenidae</taxon>
        <taxon>Dreissena</taxon>
    </lineage>
</organism>
<evidence type="ECO:0000313" key="2">
    <source>
        <dbReference type="Proteomes" id="UP000828390"/>
    </source>
</evidence>
<comment type="caution">
    <text evidence="1">The sequence shown here is derived from an EMBL/GenBank/DDBJ whole genome shotgun (WGS) entry which is preliminary data.</text>
</comment>
<protein>
    <submittedName>
        <fullName evidence="1">Uncharacterized protein</fullName>
    </submittedName>
</protein>
<reference evidence="1" key="2">
    <citation type="submission" date="2020-11" db="EMBL/GenBank/DDBJ databases">
        <authorList>
            <person name="McCartney M.A."/>
            <person name="Auch B."/>
            <person name="Kono T."/>
            <person name="Mallez S."/>
            <person name="Becker A."/>
            <person name="Gohl D.M."/>
            <person name="Silverstein K.A.T."/>
            <person name="Koren S."/>
            <person name="Bechman K.B."/>
            <person name="Herman A."/>
            <person name="Abrahante J.E."/>
            <person name="Garbe J."/>
        </authorList>
    </citation>
    <scope>NUCLEOTIDE SEQUENCE</scope>
    <source>
        <strain evidence="1">Duluth1</strain>
        <tissue evidence="1">Whole animal</tissue>
    </source>
</reference>
<name>A0A9D4IX01_DREPO</name>
<accession>A0A9D4IX01</accession>
<sequence>MENAVIGIVAAEAVGEESIVIRVFRALCIKRRDFVSPAMNIATMVSLIQADAVARAGGQEIIN</sequence>